<organism evidence="1 2">
    <name type="scientific">Geodermatophilus tzadiensis</name>
    <dbReference type="NCBI Taxonomy" id="1137988"/>
    <lineage>
        <taxon>Bacteria</taxon>
        <taxon>Bacillati</taxon>
        <taxon>Actinomycetota</taxon>
        <taxon>Actinomycetes</taxon>
        <taxon>Geodermatophilales</taxon>
        <taxon>Geodermatophilaceae</taxon>
        <taxon>Geodermatophilus</taxon>
    </lineage>
</organism>
<dbReference type="InterPro" id="IPR023401">
    <property type="entry name" value="ODC_N"/>
</dbReference>
<comment type="caution">
    <text evidence="1">The sequence shown here is derived from an EMBL/GenBank/DDBJ whole genome shotgun (WGS) entry which is preliminary data.</text>
</comment>
<dbReference type="Proteomes" id="UP000239210">
    <property type="component" value="Unassembled WGS sequence"/>
</dbReference>
<keyword evidence="2" id="KW-1185">Reference proteome</keyword>
<dbReference type="EMBL" id="PVTG01000009">
    <property type="protein sequence ID" value="PRY48530.1"/>
    <property type="molecule type" value="Genomic_DNA"/>
</dbReference>
<gene>
    <name evidence="1" type="ORF">LY71_109167</name>
</gene>
<dbReference type="InterPro" id="IPR003462">
    <property type="entry name" value="ODC_Mu_crystall"/>
</dbReference>
<protein>
    <submittedName>
        <fullName evidence="1">Ornithine cyclodeaminase</fullName>
    </submittedName>
</protein>
<proteinExistence type="predicted"/>
<reference evidence="1 2" key="1">
    <citation type="submission" date="2018-03" db="EMBL/GenBank/DDBJ databases">
        <title>Genomic Encyclopedia of Archaeal and Bacterial Type Strains, Phase II (KMG-II): from individual species to whole genera.</title>
        <authorList>
            <person name="Goeker M."/>
        </authorList>
    </citation>
    <scope>NUCLEOTIDE SEQUENCE [LARGE SCALE GENOMIC DNA]</scope>
    <source>
        <strain evidence="1 2">DSM 45416</strain>
    </source>
</reference>
<name>A0A2T0TSD3_9ACTN</name>
<accession>A0A2T0TSD3</accession>
<dbReference type="PANTHER" id="PTHR13812">
    <property type="entry name" value="KETIMINE REDUCTASE MU-CRYSTALLIN"/>
    <property type="match status" value="1"/>
</dbReference>
<evidence type="ECO:0000313" key="1">
    <source>
        <dbReference type="EMBL" id="PRY48530.1"/>
    </source>
</evidence>
<dbReference type="PANTHER" id="PTHR13812:SF19">
    <property type="entry name" value="KETIMINE REDUCTASE MU-CRYSTALLIN"/>
    <property type="match status" value="1"/>
</dbReference>
<sequence length="298" mass="30159">MRYLDADAVAALGPAAAVRAVTDALRGGLDPAADPPRVPVGLTHGQFLLMPSEAPAAAGVKVVTVAPDNPARGLPRVQAAYLLFDPRTLALRAVVDGTALTTLRTPAVSVAAVLGRLPGRPLRVAVVGAGPQATGHVATLAAVRPLARVTHLVRDPSRTPLDAVRLGSPEAGQALRSADVVVCATSARSPVVDSALLRDDVVVVAVGSHEPDARELDAALLARATVVVEDVATALREAGDVVLAVAEGALTPADLVPLRDVVTGATAVPADRPLVVKTVGMSWQDLVVATAVAGLHGA</sequence>
<dbReference type="Gene3D" id="3.30.1780.10">
    <property type="entry name" value="ornithine cyclodeaminase, domain 1"/>
    <property type="match status" value="1"/>
</dbReference>
<dbReference type="InterPro" id="IPR036291">
    <property type="entry name" value="NAD(P)-bd_dom_sf"/>
</dbReference>
<dbReference type="RefSeq" id="WP_211297330.1">
    <property type="nucleotide sequence ID" value="NZ_PVTG01000009.1"/>
</dbReference>
<dbReference type="PIRSF" id="PIRSF001439">
    <property type="entry name" value="CryM"/>
    <property type="match status" value="1"/>
</dbReference>
<dbReference type="Gene3D" id="3.40.50.720">
    <property type="entry name" value="NAD(P)-binding Rossmann-like Domain"/>
    <property type="match status" value="1"/>
</dbReference>
<dbReference type="Pfam" id="PF02423">
    <property type="entry name" value="OCD_Mu_crystall"/>
    <property type="match status" value="1"/>
</dbReference>
<dbReference type="GO" id="GO:0005737">
    <property type="term" value="C:cytoplasm"/>
    <property type="evidence" value="ECO:0007669"/>
    <property type="project" value="TreeGrafter"/>
</dbReference>
<dbReference type="AlphaFoldDB" id="A0A2T0TSD3"/>
<evidence type="ECO:0000313" key="2">
    <source>
        <dbReference type="Proteomes" id="UP000239210"/>
    </source>
</evidence>
<dbReference type="SUPFAM" id="SSF51735">
    <property type="entry name" value="NAD(P)-binding Rossmann-fold domains"/>
    <property type="match status" value="1"/>
</dbReference>